<keyword evidence="9 12" id="KW-0675">Receptor</keyword>
<evidence type="ECO:0000256" key="9">
    <source>
        <dbReference type="ARBA" id="ARBA00023170"/>
    </source>
</evidence>
<comment type="similarity">
    <text evidence="12">Belongs to the G-protein coupled receptor 1 family.</text>
</comment>
<sequence>MEEGQWDNGTPPMEFLLLGMSDDPSLQTLLIILSLVIYTATVFGNILILVLVMADQHLHTPMYFFLGNLSSLETCYSSTVLPQLLASFLTGDKTISARGCMAQFYFFSSFADTECYLLAAMSYDRYVAICQPLLCASHMTWKVSLQLEAASWLGGLLLFAVLTFLLSLLKFCSPKAIDHFLCDFTPLLELSCSDTSMLTRIALIFGFLNVVFPFLFTLASYVFIIAAILRIPSHQGRQNAFSTCSSHLTVVTLFCGTLIIVYMLPRTTLMRQLNKVFSFFYTVLTPLINPLIYSLRNREVGEDLWK</sequence>
<keyword evidence="2 13" id="KW-1003">Cell membrane</keyword>
<keyword evidence="8 13" id="KW-0472">Membrane</keyword>
<feature type="non-terminal residue" evidence="15">
    <location>
        <position position="306"/>
    </location>
</feature>
<dbReference type="PROSITE" id="PS50262">
    <property type="entry name" value="G_PROTEIN_RECEP_F1_2"/>
    <property type="match status" value="1"/>
</dbReference>
<keyword evidence="3 13" id="KW-0716">Sensory transduction</keyword>
<dbReference type="FunFam" id="1.20.1070.10:FF:000010">
    <property type="entry name" value="Olfactory receptor"/>
    <property type="match status" value="1"/>
</dbReference>
<dbReference type="AlphaFoldDB" id="A0A7K5XXL2"/>
<dbReference type="SUPFAM" id="SSF81321">
    <property type="entry name" value="Family A G protein-coupled receptor-like"/>
    <property type="match status" value="1"/>
</dbReference>
<gene>
    <name evidence="15" type="primary">Or5b21</name>
    <name evidence="15" type="ORF">DROARD_R04504</name>
</gene>
<feature type="domain" description="G-protein coupled receptors family 1 profile" evidence="14">
    <location>
        <begin position="44"/>
        <end position="293"/>
    </location>
</feature>
<dbReference type="InterPro" id="IPR050516">
    <property type="entry name" value="Olfactory_GPCR"/>
</dbReference>
<dbReference type="PRINTS" id="PR00237">
    <property type="entry name" value="GPCRRHODOPSN"/>
</dbReference>
<accession>A0A7K5XXL2</accession>
<keyword evidence="10" id="KW-0325">Glycoprotein</keyword>
<reference evidence="15 16" key="1">
    <citation type="submission" date="2019-09" db="EMBL/GenBank/DDBJ databases">
        <title>Bird 10,000 Genomes (B10K) Project - Family phase.</title>
        <authorList>
            <person name="Zhang G."/>
        </authorList>
    </citation>
    <scope>NUCLEOTIDE SEQUENCE [LARGE SCALE GENOMIC DNA]</scope>
    <source>
        <strain evidence="15">B10K-DU-012-55</strain>
        <tissue evidence="15">Muscle</tissue>
    </source>
</reference>
<keyword evidence="4 12" id="KW-0812">Transmembrane</keyword>
<evidence type="ECO:0000256" key="2">
    <source>
        <dbReference type="ARBA" id="ARBA00022475"/>
    </source>
</evidence>
<evidence type="ECO:0000256" key="7">
    <source>
        <dbReference type="ARBA" id="ARBA00023040"/>
    </source>
</evidence>
<evidence type="ECO:0000256" key="10">
    <source>
        <dbReference type="ARBA" id="ARBA00023180"/>
    </source>
</evidence>
<evidence type="ECO:0000313" key="15">
    <source>
        <dbReference type="EMBL" id="NWU57799.1"/>
    </source>
</evidence>
<evidence type="ECO:0000259" key="14">
    <source>
        <dbReference type="PROSITE" id="PS50262"/>
    </source>
</evidence>
<evidence type="ECO:0000256" key="8">
    <source>
        <dbReference type="ARBA" id="ARBA00023136"/>
    </source>
</evidence>
<dbReference type="GO" id="GO:0004984">
    <property type="term" value="F:olfactory receptor activity"/>
    <property type="evidence" value="ECO:0007669"/>
    <property type="project" value="InterPro"/>
</dbReference>
<feature type="transmembrane region" description="Helical" evidence="13">
    <location>
        <begin position="276"/>
        <end position="295"/>
    </location>
</feature>
<dbReference type="Gene3D" id="1.20.1070.10">
    <property type="entry name" value="Rhodopsin 7-helix transmembrane proteins"/>
    <property type="match status" value="1"/>
</dbReference>
<evidence type="ECO:0000256" key="5">
    <source>
        <dbReference type="ARBA" id="ARBA00022725"/>
    </source>
</evidence>
<feature type="transmembrane region" description="Helical" evidence="13">
    <location>
        <begin position="201"/>
        <end position="228"/>
    </location>
</feature>
<evidence type="ECO:0000256" key="4">
    <source>
        <dbReference type="ARBA" id="ARBA00022692"/>
    </source>
</evidence>
<dbReference type="EMBL" id="VYZM01020106">
    <property type="protein sequence ID" value="NWU57799.1"/>
    <property type="molecule type" value="Genomic_DNA"/>
</dbReference>
<evidence type="ECO:0000256" key="13">
    <source>
        <dbReference type="RuleBase" id="RU363047"/>
    </source>
</evidence>
<dbReference type="InterPro" id="IPR000276">
    <property type="entry name" value="GPCR_Rhodpsn"/>
</dbReference>
<keyword evidence="5 13" id="KW-0552">Olfaction</keyword>
<feature type="transmembrane region" description="Helical" evidence="13">
    <location>
        <begin position="149"/>
        <end position="169"/>
    </location>
</feature>
<dbReference type="InterPro" id="IPR000725">
    <property type="entry name" value="Olfact_rcpt"/>
</dbReference>
<evidence type="ECO:0000313" key="16">
    <source>
        <dbReference type="Proteomes" id="UP000586671"/>
    </source>
</evidence>
<keyword evidence="16" id="KW-1185">Reference proteome</keyword>
<protein>
    <recommendedName>
        <fullName evidence="13">Olfactory receptor</fullName>
    </recommendedName>
</protein>
<keyword evidence="7 12" id="KW-0297">G-protein coupled receptor</keyword>
<comment type="subcellular location">
    <subcellularLocation>
        <location evidence="1 13">Cell membrane</location>
        <topology evidence="1 13">Multi-pass membrane protein</topology>
    </subcellularLocation>
</comment>
<evidence type="ECO:0000256" key="1">
    <source>
        <dbReference type="ARBA" id="ARBA00004651"/>
    </source>
</evidence>
<evidence type="ECO:0000256" key="12">
    <source>
        <dbReference type="RuleBase" id="RU000688"/>
    </source>
</evidence>
<dbReference type="CDD" id="cd15911">
    <property type="entry name" value="7tmA_OR11A-like"/>
    <property type="match status" value="1"/>
</dbReference>
<dbReference type="GO" id="GO:0004930">
    <property type="term" value="F:G protein-coupled receptor activity"/>
    <property type="evidence" value="ECO:0007669"/>
    <property type="project" value="UniProtKB-KW"/>
</dbReference>
<dbReference type="PANTHER" id="PTHR26452">
    <property type="entry name" value="OLFACTORY RECEPTOR"/>
    <property type="match status" value="1"/>
</dbReference>
<dbReference type="GO" id="GO:0005886">
    <property type="term" value="C:plasma membrane"/>
    <property type="evidence" value="ECO:0007669"/>
    <property type="project" value="UniProtKB-SubCell"/>
</dbReference>
<keyword evidence="11 12" id="KW-0807">Transducer</keyword>
<proteinExistence type="inferred from homology"/>
<dbReference type="PROSITE" id="PS00237">
    <property type="entry name" value="G_PROTEIN_RECEP_F1_1"/>
    <property type="match status" value="1"/>
</dbReference>
<evidence type="ECO:0000256" key="6">
    <source>
        <dbReference type="ARBA" id="ARBA00022989"/>
    </source>
</evidence>
<name>A0A7K5XXL2_9CHAR</name>
<evidence type="ECO:0000256" key="11">
    <source>
        <dbReference type="ARBA" id="ARBA00023224"/>
    </source>
</evidence>
<dbReference type="Pfam" id="PF13853">
    <property type="entry name" value="7tm_4"/>
    <property type="match status" value="1"/>
</dbReference>
<dbReference type="PRINTS" id="PR00245">
    <property type="entry name" value="OLFACTORYR"/>
</dbReference>
<comment type="caution">
    <text evidence="15">The sequence shown here is derived from an EMBL/GenBank/DDBJ whole genome shotgun (WGS) entry which is preliminary data.</text>
</comment>
<feature type="transmembrane region" description="Helical" evidence="13">
    <location>
        <begin position="240"/>
        <end position="264"/>
    </location>
</feature>
<organism evidence="15 16">
    <name type="scientific">Dromas ardeola</name>
    <dbReference type="NCBI Taxonomy" id="458190"/>
    <lineage>
        <taxon>Eukaryota</taxon>
        <taxon>Metazoa</taxon>
        <taxon>Chordata</taxon>
        <taxon>Craniata</taxon>
        <taxon>Vertebrata</taxon>
        <taxon>Euteleostomi</taxon>
        <taxon>Archelosauria</taxon>
        <taxon>Archosauria</taxon>
        <taxon>Dinosauria</taxon>
        <taxon>Saurischia</taxon>
        <taxon>Theropoda</taxon>
        <taxon>Coelurosauria</taxon>
        <taxon>Aves</taxon>
        <taxon>Neognathae</taxon>
        <taxon>Neoaves</taxon>
        <taxon>Charadriiformes</taxon>
        <taxon>Dromadidae</taxon>
        <taxon>Dromas</taxon>
    </lineage>
</organism>
<dbReference type="InterPro" id="IPR017452">
    <property type="entry name" value="GPCR_Rhodpsn_7TM"/>
</dbReference>
<feature type="non-terminal residue" evidence="15">
    <location>
        <position position="1"/>
    </location>
</feature>
<dbReference type="Proteomes" id="UP000586671">
    <property type="component" value="Unassembled WGS sequence"/>
</dbReference>
<keyword evidence="6 13" id="KW-1133">Transmembrane helix</keyword>
<evidence type="ECO:0000256" key="3">
    <source>
        <dbReference type="ARBA" id="ARBA00022606"/>
    </source>
</evidence>
<feature type="transmembrane region" description="Helical" evidence="13">
    <location>
        <begin position="29"/>
        <end position="54"/>
    </location>
</feature>